<evidence type="ECO:0000313" key="1">
    <source>
        <dbReference type="EMBL" id="EXU99276.1"/>
    </source>
</evidence>
<proteinExistence type="predicted"/>
<gene>
    <name evidence="1" type="ORF">X797_007705</name>
</gene>
<evidence type="ECO:0000313" key="2">
    <source>
        <dbReference type="Proteomes" id="UP000030151"/>
    </source>
</evidence>
<dbReference type="AlphaFoldDB" id="A0A014P7T6"/>
<organism evidence="1 2">
    <name type="scientific">Metarhizium robertsii</name>
    <dbReference type="NCBI Taxonomy" id="568076"/>
    <lineage>
        <taxon>Eukaryota</taxon>
        <taxon>Fungi</taxon>
        <taxon>Dikarya</taxon>
        <taxon>Ascomycota</taxon>
        <taxon>Pezizomycotina</taxon>
        <taxon>Sordariomycetes</taxon>
        <taxon>Hypocreomycetidae</taxon>
        <taxon>Hypocreales</taxon>
        <taxon>Clavicipitaceae</taxon>
        <taxon>Metarhizium</taxon>
    </lineage>
</organism>
<dbReference type="Proteomes" id="UP000030151">
    <property type="component" value="Unassembled WGS sequence"/>
</dbReference>
<reference evidence="1 2" key="1">
    <citation type="submission" date="2014-02" db="EMBL/GenBank/DDBJ databases">
        <title>The genome sequence of the entomopathogenic fungus Metarhizium robertsii ARSEF 2575.</title>
        <authorList>
            <person name="Giuliano Garisto Donzelli B."/>
            <person name="Roe B.A."/>
            <person name="Macmil S.L."/>
            <person name="Krasnoff S.B."/>
            <person name="Gibson D.M."/>
        </authorList>
    </citation>
    <scope>NUCLEOTIDE SEQUENCE [LARGE SCALE GENOMIC DNA]</scope>
    <source>
        <strain evidence="1 2">ARSEF 2575</strain>
    </source>
</reference>
<name>A0A014P7T6_9HYPO</name>
<comment type="caution">
    <text evidence="1">The sequence shown here is derived from an EMBL/GenBank/DDBJ whole genome shotgun (WGS) entry which is preliminary data.</text>
</comment>
<sequence>MQGVEGKYHKPERWQIDALKVILSPDCTEEERIQALTKNWLESYNVIVGDLHQDMTKNQEVEQILKTKNIQYYQKWAFYENFAVEWVFRGPRGAFSAPAEFTLPLVLALQQAGWKKIQGKWGEDQMVDTLDGVEGRESGQVAM</sequence>
<protein>
    <submittedName>
        <fullName evidence="1">Uncharacterized protein</fullName>
    </submittedName>
</protein>
<dbReference type="EMBL" id="JELW01000020">
    <property type="protein sequence ID" value="EXU99276.1"/>
    <property type="molecule type" value="Genomic_DNA"/>
</dbReference>
<accession>A0A014P7T6</accession>
<dbReference type="HOGENOM" id="CLU_1806649_0_0_1"/>